<gene>
    <name evidence="5" type="ORF">NSU_2834</name>
</gene>
<keyword evidence="3" id="KW-0804">Transcription</keyword>
<organism evidence="5 6">
    <name type="scientific">Novosphingobium pentaromativorans US6-1</name>
    <dbReference type="NCBI Taxonomy" id="1088721"/>
    <lineage>
        <taxon>Bacteria</taxon>
        <taxon>Pseudomonadati</taxon>
        <taxon>Pseudomonadota</taxon>
        <taxon>Alphaproteobacteria</taxon>
        <taxon>Sphingomonadales</taxon>
        <taxon>Sphingomonadaceae</taxon>
        <taxon>Novosphingobium</taxon>
    </lineage>
</organism>
<dbReference type="RefSeq" id="WP_007013745.1">
    <property type="nucleotide sequence ID" value="NZ_AGFM01000042.1"/>
</dbReference>
<accession>G6EER3</accession>
<sequence length="241" mass="26530">MEKDQPNKTDRSEAIYRALREAIIEQALEPRTKLSEDRIGQQFGASRTLVRLALGRLANEGLVTLEPNRGAYVALPEWDEAAELFEVRTALERIAIERIARSADMDAIRQLRCHIEEEAAAAALDDRRKSIRLATEFHILLADLARSPLLSGYIAQLACRCGLLLAHHDPTHSADCAVSEHGAIIDALEQGDAERAIHLSDAHLGGVLNRALEGRPPLEGQDLDQILGPYAERVLAQGSKK</sequence>
<dbReference type="PROSITE" id="PS50949">
    <property type="entry name" value="HTH_GNTR"/>
    <property type="match status" value="1"/>
</dbReference>
<dbReference type="InterPro" id="IPR036388">
    <property type="entry name" value="WH-like_DNA-bd_sf"/>
</dbReference>
<dbReference type="GO" id="GO:0003700">
    <property type="term" value="F:DNA-binding transcription factor activity"/>
    <property type="evidence" value="ECO:0007669"/>
    <property type="project" value="InterPro"/>
</dbReference>
<dbReference type="InterPro" id="IPR008920">
    <property type="entry name" value="TF_FadR/GntR_C"/>
</dbReference>
<dbReference type="GO" id="GO:0003677">
    <property type="term" value="F:DNA binding"/>
    <property type="evidence" value="ECO:0007669"/>
    <property type="project" value="UniProtKB-KW"/>
</dbReference>
<dbReference type="Gene3D" id="1.10.10.10">
    <property type="entry name" value="Winged helix-like DNA-binding domain superfamily/Winged helix DNA-binding domain"/>
    <property type="match status" value="1"/>
</dbReference>
<dbReference type="PANTHER" id="PTHR43537">
    <property type="entry name" value="TRANSCRIPTIONAL REGULATOR, GNTR FAMILY"/>
    <property type="match status" value="1"/>
</dbReference>
<evidence type="ECO:0000256" key="1">
    <source>
        <dbReference type="ARBA" id="ARBA00023015"/>
    </source>
</evidence>
<dbReference type="InterPro" id="IPR011711">
    <property type="entry name" value="GntR_C"/>
</dbReference>
<dbReference type="CDD" id="cd07377">
    <property type="entry name" value="WHTH_GntR"/>
    <property type="match status" value="1"/>
</dbReference>
<dbReference type="PANTHER" id="PTHR43537:SF53">
    <property type="entry name" value="HTH-TYPE TRANSCRIPTIONAL REPRESSOR NANR"/>
    <property type="match status" value="1"/>
</dbReference>
<dbReference type="AlphaFoldDB" id="G6EER3"/>
<dbReference type="SMART" id="SM00895">
    <property type="entry name" value="FCD"/>
    <property type="match status" value="1"/>
</dbReference>
<feature type="domain" description="HTH gntR-type" evidence="4">
    <location>
        <begin position="9"/>
        <end position="76"/>
    </location>
</feature>
<dbReference type="EMBL" id="AGFM01000042">
    <property type="protein sequence ID" value="EHJ60209.1"/>
    <property type="molecule type" value="Genomic_DNA"/>
</dbReference>
<keyword evidence="2" id="KW-0238">DNA-binding</keyword>
<dbReference type="Gene3D" id="1.20.120.530">
    <property type="entry name" value="GntR ligand-binding domain-like"/>
    <property type="match status" value="1"/>
</dbReference>
<reference evidence="5 6" key="1">
    <citation type="journal article" date="2012" name="J. Bacteriol.">
        <title>Genome sequence of benzo(a)pyrene-degrading bacterium Novosphingobium pentaromativorans US6-1.</title>
        <authorList>
            <person name="Luo Y.R."/>
            <person name="Kang S.G."/>
            <person name="Kim S.J."/>
            <person name="Kim M.R."/>
            <person name="Li N."/>
            <person name="Lee J.H."/>
            <person name="Kwon K.K."/>
        </authorList>
    </citation>
    <scope>NUCLEOTIDE SEQUENCE [LARGE SCALE GENOMIC DNA]</scope>
    <source>
        <strain evidence="5 6">US6-1</strain>
    </source>
</reference>
<dbReference type="Pfam" id="PF07729">
    <property type="entry name" value="FCD"/>
    <property type="match status" value="1"/>
</dbReference>
<dbReference type="SMART" id="SM00345">
    <property type="entry name" value="HTH_GNTR"/>
    <property type="match status" value="1"/>
</dbReference>
<evidence type="ECO:0000256" key="2">
    <source>
        <dbReference type="ARBA" id="ARBA00023125"/>
    </source>
</evidence>
<dbReference type="KEGG" id="npn:JI59_05930"/>
<name>G6EER3_9SPHN</name>
<protein>
    <submittedName>
        <fullName evidence="5">GntR family transcriptional regulator</fullName>
    </submittedName>
</protein>
<evidence type="ECO:0000256" key="3">
    <source>
        <dbReference type="ARBA" id="ARBA00023163"/>
    </source>
</evidence>
<proteinExistence type="predicted"/>
<dbReference type="OrthoDB" id="7620579at2"/>
<evidence type="ECO:0000313" key="5">
    <source>
        <dbReference type="EMBL" id="EHJ60209.1"/>
    </source>
</evidence>
<dbReference type="Pfam" id="PF00392">
    <property type="entry name" value="GntR"/>
    <property type="match status" value="1"/>
</dbReference>
<evidence type="ECO:0000313" key="6">
    <source>
        <dbReference type="Proteomes" id="UP000004030"/>
    </source>
</evidence>
<keyword evidence="6" id="KW-1185">Reference proteome</keyword>
<dbReference type="SUPFAM" id="SSF48008">
    <property type="entry name" value="GntR ligand-binding domain-like"/>
    <property type="match status" value="1"/>
</dbReference>
<dbReference type="PATRIC" id="fig|1088721.3.peg.2801"/>
<evidence type="ECO:0000259" key="4">
    <source>
        <dbReference type="PROSITE" id="PS50949"/>
    </source>
</evidence>
<keyword evidence="1" id="KW-0805">Transcription regulation</keyword>
<dbReference type="SUPFAM" id="SSF46785">
    <property type="entry name" value="Winged helix' DNA-binding domain"/>
    <property type="match status" value="1"/>
</dbReference>
<dbReference type="STRING" id="1088721.JI59_05930"/>
<dbReference type="Proteomes" id="UP000004030">
    <property type="component" value="Unassembled WGS sequence"/>
</dbReference>
<dbReference type="eggNOG" id="COG1802">
    <property type="taxonomic scope" value="Bacteria"/>
</dbReference>
<dbReference type="InterPro" id="IPR000524">
    <property type="entry name" value="Tscrpt_reg_HTH_GntR"/>
</dbReference>
<dbReference type="InterPro" id="IPR036390">
    <property type="entry name" value="WH_DNA-bd_sf"/>
</dbReference>
<comment type="caution">
    <text evidence="5">The sequence shown here is derived from an EMBL/GenBank/DDBJ whole genome shotgun (WGS) entry which is preliminary data.</text>
</comment>